<comment type="caution">
    <text evidence="1">The sequence shown here is derived from an EMBL/GenBank/DDBJ whole genome shotgun (WGS) entry which is preliminary data.</text>
</comment>
<name>A0ABD0WS59_UMBPY</name>
<evidence type="ECO:0000313" key="1">
    <source>
        <dbReference type="EMBL" id="KAL0979655.1"/>
    </source>
</evidence>
<reference evidence="1 2" key="1">
    <citation type="submission" date="2024-06" db="EMBL/GenBank/DDBJ databases">
        <authorList>
            <person name="Pan Q."/>
            <person name="Wen M."/>
            <person name="Jouanno E."/>
            <person name="Zahm M."/>
            <person name="Klopp C."/>
            <person name="Cabau C."/>
            <person name="Louis A."/>
            <person name="Berthelot C."/>
            <person name="Parey E."/>
            <person name="Roest Crollius H."/>
            <person name="Montfort J."/>
            <person name="Robinson-Rechavi M."/>
            <person name="Bouchez O."/>
            <person name="Lampietro C."/>
            <person name="Lopez Roques C."/>
            <person name="Donnadieu C."/>
            <person name="Postlethwait J."/>
            <person name="Bobe J."/>
            <person name="Verreycken H."/>
            <person name="Guiguen Y."/>
        </authorList>
    </citation>
    <scope>NUCLEOTIDE SEQUENCE [LARGE SCALE GENOMIC DNA]</scope>
    <source>
        <strain evidence="1">Up_M1</strain>
        <tissue evidence="1">Testis</tissue>
    </source>
</reference>
<accession>A0ABD0WS59</accession>
<dbReference type="EMBL" id="JAGEUA010000005">
    <property type="protein sequence ID" value="KAL0979655.1"/>
    <property type="molecule type" value="Genomic_DNA"/>
</dbReference>
<organism evidence="1 2">
    <name type="scientific">Umbra pygmaea</name>
    <name type="common">Eastern mudminnow</name>
    <dbReference type="NCBI Taxonomy" id="75934"/>
    <lineage>
        <taxon>Eukaryota</taxon>
        <taxon>Metazoa</taxon>
        <taxon>Chordata</taxon>
        <taxon>Craniata</taxon>
        <taxon>Vertebrata</taxon>
        <taxon>Euteleostomi</taxon>
        <taxon>Actinopterygii</taxon>
        <taxon>Neopterygii</taxon>
        <taxon>Teleostei</taxon>
        <taxon>Protacanthopterygii</taxon>
        <taxon>Esociformes</taxon>
        <taxon>Umbridae</taxon>
        <taxon>Umbra</taxon>
    </lineage>
</organism>
<proteinExistence type="predicted"/>
<sequence length="128" mass="13701">MERPNTSLATRKVFGSGPDGMTFAHVMRRTQDLVFVKSGGDRCTSCSTLTTSKTMTLSGSRTPLDRLGAILSVMPSWKDTRSFKGATDITGCQLLLFHHILCCLKVFHSLVPGAPGPGKVVSSLLASD</sequence>
<protein>
    <submittedName>
        <fullName evidence="1">Uncharacterized protein</fullName>
    </submittedName>
</protein>
<evidence type="ECO:0000313" key="2">
    <source>
        <dbReference type="Proteomes" id="UP001557470"/>
    </source>
</evidence>
<dbReference type="AlphaFoldDB" id="A0ABD0WS59"/>
<dbReference type="Proteomes" id="UP001557470">
    <property type="component" value="Unassembled WGS sequence"/>
</dbReference>
<gene>
    <name evidence="1" type="ORF">UPYG_G00187860</name>
</gene>
<keyword evidence="2" id="KW-1185">Reference proteome</keyword>